<organism evidence="10 11">
    <name type="scientific">Vulcanimicrobium alpinum</name>
    <dbReference type="NCBI Taxonomy" id="3016050"/>
    <lineage>
        <taxon>Bacteria</taxon>
        <taxon>Bacillati</taxon>
        <taxon>Vulcanimicrobiota</taxon>
        <taxon>Vulcanimicrobiia</taxon>
        <taxon>Vulcanimicrobiales</taxon>
        <taxon>Vulcanimicrobiaceae</taxon>
        <taxon>Vulcanimicrobium</taxon>
    </lineage>
</organism>
<name>A0AAN1Y085_UNVUL</name>
<dbReference type="GO" id="GO:0042773">
    <property type="term" value="P:ATP synthesis coupled electron transport"/>
    <property type="evidence" value="ECO:0007669"/>
    <property type="project" value="InterPro"/>
</dbReference>
<keyword evidence="3 7" id="KW-0812">Transmembrane</keyword>
<dbReference type="GO" id="GO:0008137">
    <property type="term" value="F:NADH dehydrogenase (ubiquinone) activity"/>
    <property type="evidence" value="ECO:0007669"/>
    <property type="project" value="InterPro"/>
</dbReference>
<protein>
    <recommendedName>
        <fullName evidence="9">NADH:quinone oxidoreductase/Mrp antiporter transmembrane domain-containing protein</fullName>
    </recommendedName>
</protein>
<comment type="subcellular location">
    <subcellularLocation>
        <location evidence="1">Cell membrane</location>
        <topology evidence="1">Multi-pass membrane protein</topology>
    </subcellularLocation>
    <subcellularLocation>
        <location evidence="7">Membrane</location>
        <topology evidence="7">Multi-pass membrane protein</topology>
    </subcellularLocation>
</comment>
<keyword evidence="11" id="KW-1185">Reference proteome</keyword>
<dbReference type="GO" id="GO:0016491">
    <property type="term" value="F:oxidoreductase activity"/>
    <property type="evidence" value="ECO:0007669"/>
    <property type="project" value="UniProtKB-KW"/>
</dbReference>
<feature type="transmembrane region" description="Helical" evidence="8">
    <location>
        <begin position="139"/>
        <end position="163"/>
    </location>
</feature>
<dbReference type="EMBL" id="AP025523">
    <property type="protein sequence ID" value="BDE08245.1"/>
    <property type="molecule type" value="Genomic_DNA"/>
</dbReference>
<keyword evidence="2" id="KW-1003">Cell membrane</keyword>
<feature type="transmembrane region" description="Helical" evidence="8">
    <location>
        <begin position="76"/>
        <end position="96"/>
    </location>
</feature>
<keyword evidence="4 8" id="KW-1133">Transmembrane helix</keyword>
<dbReference type="InterPro" id="IPR003918">
    <property type="entry name" value="NADH_UbQ_OxRdtase"/>
</dbReference>
<proteinExistence type="predicted"/>
<evidence type="ECO:0000313" key="10">
    <source>
        <dbReference type="EMBL" id="BDE08245.1"/>
    </source>
</evidence>
<keyword evidence="6 8" id="KW-0472">Membrane</keyword>
<keyword evidence="5" id="KW-0560">Oxidoreductase</keyword>
<dbReference type="InterPro" id="IPR001750">
    <property type="entry name" value="ND/Mrp_TM"/>
</dbReference>
<evidence type="ECO:0000256" key="3">
    <source>
        <dbReference type="ARBA" id="ARBA00022692"/>
    </source>
</evidence>
<dbReference type="KEGG" id="vab:WPS_35210"/>
<dbReference type="PANTHER" id="PTHR42682">
    <property type="entry name" value="HYDROGENASE-4 COMPONENT F"/>
    <property type="match status" value="1"/>
</dbReference>
<dbReference type="AlphaFoldDB" id="A0AAN1Y085"/>
<feature type="transmembrane region" description="Helical" evidence="8">
    <location>
        <begin position="514"/>
        <end position="537"/>
    </location>
</feature>
<feature type="domain" description="NADH:quinone oxidoreductase/Mrp antiporter transmembrane" evidence="9">
    <location>
        <begin position="3"/>
        <end position="284"/>
    </location>
</feature>
<evidence type="ECO:0000256" key="8">
    <source>
        <dbReference type="SAM" id="Phobius"/>
    </source>
</evidence>
<feature type="transmembrane region" description="Helical" evidence="8">
    <location>
        <begin position="402"/>
        <end position="423"/>
    </location>
</feature>
<dbReference type="PANTHER" id="PTHR42682:SF3">
    <property type="entry name" value="FORMATE HYDROGENLYASE SUBUNIT 3-RELATED"/>
    <property type="match status" value="1"/>
</dbReference>
<dbReference type="InterPro" id="IPR052175">
    <property type="entry name" value="ComplexI-like_HydComp"/>
</dbReference>
<evidence type="ECO:0000313" key="11">
    <source>
        <dbReference type="Proteomes" id="UP001317532"/>
    </source>
</evidence>
<feature type="transmembrane region" description="Helical" evidence="8">
    <location>
        <begin position="108"/>
        <end position="127"/>
    </location>
</feature>
<feature type="transmembrane region" description="Helical" evidence="8">
    <location>
        <begin position="340"/>
        <end position="359"/>
    </location>
</feature>
<dbReference type="GO" id="GO:0005886">
    <property type="term" value="C:plasma membrane"/>
    <property type="evidence" value="ECO:0007669"/>
    <property type="project" value="UniProtKB-SubCell"/>
</dbReference>
<dbReference type="Proteomes" id="UP001317532">
    <property type="component" value="Chromosome"/>
</dbReference>
<dbReference type="PRINTS" id="PR01437">
    <property type="entry name" value="NUOXDRDTASE4"/>
</dbReference>
<evidence type="ECO:0000256" key="4">
    <source>
        <dbReference type="ARBA" id="ARBA00022989"/>
    </source>
</evidence>
<evidence type="ECO:0000256" key="5">
    <source>
        <dbReference type="ARBA" id="ARBA00023002"/>
    </source>
</evidence>
<feature type="transmembrane region" description="Helical" evidence="8">
    <location>
        <begin position="294"/>
        <end position="319"/>
    </location>
</feature>
<sequence>MWLFLFGWELLALGFGWAIAFAGERENADRAAYFTLVITHAAGAALLGALLILTVHSGSRVSDVAVGWAHLSPQMAGLVFVGLLAGFGAKIGIFPLQGWMPYGYPAAPGPLAALMAGGALNVGFYGLERFVVSAPVAVPTWWSVLVLALGAFGAILGVMWALAQRDMRMLAAFSSVENAGIILVGIGVALAGRAVSQPFLVGFGLAAAAVQILAHAIAKSTLFLVIGDVDDATGSTSFDLLGGLWRRLPVSTTAATAAALSLAALPPFGGFAGEWLSLEATMQAFRTASLPLEIALAVAGAAIGLAAGAAVVAFVKTVGIGFLGAARSPGAEHASGSKSMLTGLAYAGLVIASVIVGSWTPTVLNLIAPAIDSIARVATVAAMIHDAPLVQPPFPGFSSVSGMGLVGTALAFALGFRILVALIRRPVSRSEAPWTSGNRYYAWTQYSGTGFANASRVVLDIVTRVVRETSGDVAGDGNLRYESRARPFADLPLAIALASGFLRLSTLVRKTQSGFIAVYLSYILAFIIALLFIYPLLRLW</sequence>
<dbReference type="Pfam" id="PF00361">
    <property type="entry name" value="Proton_antipo_M"/>
    <property type="match status" value="1"/>
</dbReference>
<evidence type="ECO:0000256" key="7">
    <source>
        <dbReference type="RuleBase" id="RU000320"/>
    </source>
</evidence>
<accession>A0AAN1Y085</accession>
<feature type="transmembrane region" description="Helical" evidence="8">
    <location>
        <begin position="169"/>
        <end position="192"/>
    </location>
</feature>
<gene>
    <name evidence="10" type="ORF">WPS_35210</name>
</gene>
<reference evidence="10 11" key="1">
    <citation type="journal article" date="2022" name="ISME Commun">
        <title>Vulcanimicrobium alpinus gen. nov. sp. nov., the first cultivated representative of the candidate phylum 'Eremiobacterota', is a metabolically versatile aerobic anoxygenic phototroph.</title>
        <authorList>
            <person name="Yabe S."/>
            <person name="Muto K."/>
            <person name="Abe K."/>
            <person name="Yokota A."/>
            <person name="Staudigel H."/>
            <person name="Tebo B.M."/>
        </authorList>
    </citation>
    <scope>NUCLEOTIDE SEQUENCE [LARGE SCALE GENOMIC DNA]</scope>
    <source>
        <strain evidence="10 11">WC8-2</strain>
    </source>
</reference>
<feature type="transmembrane region" description="Helical" evidence="8">
    <location>
        <begin position="199"/>
        <end position="218"/>
    </location>
</feature>
<evidence type="ECO:0000259" key="9">
    <source>
        <dbReference type="Pfam" id="PF00361"/>
    </source>
</evidence>
<evidence type="ECO:0000256" key="2">
    <source>
        <dbReference type="ARBA" id="ARBA00022475"/>
    </source>
</evidence>
<evidence type="ECO:0000256" key="1">
    <source>
        <dbReference type="ARBA" id="ARBA00004651"/>
    </source>
</evidence>
<evidence type="ECO:0000256" key="6">
    <source>
        <dbReference type="ARBA" id="ARBA00023136"/>
    </source>
</evidence>
<feature type="transmembrane region" description="Helical" evidence="8">
    <location>
        <begin position="32"/>
        <end position="55"/>
    </location>
</feature>